<comment type="cofactor">
    <cofactor evidence="6">
        <name>[4Fe-4S] cluster</name>
        <dbReference type="ChEBI" id="CHEBI:49883"/>
    </cofactor>
    <text evidence="6">Binds 1 [4Fe-4S] cluster per subunit.</text>
</comment>
<feature type="domain" description="Aconitase/3-isopropylmalate dehydratase large subunit alpha/beta/alpha" evidence="7">
    <location>
        <begin position="7"/>
        <end position="283"/>
    </location>
</feature>
<evidence type="ECO:0000313" key="8">
    <source>
        <dbReference type="EMBL" id="QNO46948.1"/>
    </source>
</evidence>
<evidence type="ECO:0000256" key="3">
    <source>
        <dbReference type="ARBA" id="ARBA00023004"/>
    </source>
</evidence>
<dbReference type="PANTHER" id="PTHR43822">
    <property type="entry name" value="HOMOACONITASE, MITOCHONDRIAL-RELATED"/>
    <property type="match status" value="1"/>
</dbReference>
<evidence type="ECO:0000256" key="1">
    <source>
        <dbReference type="ARBA" id="ARBA00022485"/>
    </source>
</evidence>
<proteinExistence type="inferred from homology"/>
<keyword evidence="5 6" id="KW-0456">Lyase</keyword>
<dbReference type="GO" id="GO:0046872">
    <property type="term" value="F:metal ion binding"/>
    <property type="evidence" value="ECO:0007669"/>
    <property type="project" value="UniProtKB-KW"/>
</dbReference>
<dbReference type="InterPro" id="IPR050067">
    <property type="entry name" value="IPM_dehydratase_rel_enz"/>
</dbReference>
<dbReference type="Gene3D" id="3.30.499.10">
    <property type="entry name" value="Aconitase, domain 3"/>
    <property type="match status" value="2"/>
</dbReference>
<comment type="similarity">
    <text evidence="6">Belongs to the aconitase/IPM isomerase family. LeuC type 2 subfamily.</text>
</comment>
<dbReference type="GO" id="GO:0051539">
    <property type="term" value="F:4 iron, 4 sulfur cluster binding"/>
    <property type="evidence" value="ECO:0007669"/>
    <property type="project" value="UniProtKB-KW"/>
</dbReference>
<evidence type="ECO:0000256" key="6">
    <source>
        <dbReference type="HAMAP-Rule" id="MF_01027"/>
    </source>
</evidence>
<evidence type="ECO:0000259" key="7">
    <source>
        <dbReference type="Pfam" id="PF00330"/>
    </source>
</evidence>
<dbReference type="GO" id="GO:0009098">
    <property type="term" value="P:L-leucine biosynthetic process"/>
    <property type="evidence" value="ECO:0007669"/>
    <property type="project" value="UniProtKB-UniRule"/>
</dbReference>
<keyword evidence="1 6" id="KW-0004">4Fe-4S</keyword>
<dbReference type="PRINTS" id="PR00415">
    <property type="entry name" value="ACONITASE"/>
</dbReference>
<dbReference type="PROSITE" id="PS00450">
    <property type="entry name" value="ACONITASE_1"/>
    <property type="match status" value="1"/>
</dbReference>
<dbReference type="EMBL" id="MT631236">
    <property type="protein sequence ID" value="QNO46948.1"/>
    <property type="molecule type" value="Genomic_DNA"/>
</dbReference>
<dbReference type="CDD" id="cd01583">
    <property type="entry name" value="IPMI"/>
    <property type="match status" value="1"/>
</dbReference>
<feature type="binding site" evidence="6">
    <location>
        <position position="362"/>
    </location>
    <ligand>
        <name>[4Fe-4S] cluster</name>
        <dbReference type="ChEBI" id="CHEBI:49883"/>
    </ligand>
</feature>
<dbReference type="NCBIfam" id="TIGR01343">
    <property type="entry name" value="hacA_fam"/>
    <property type="match status" value="1"/>
</dbReference>
<keyword evidence="6" id="KW-0028">Amino-acid biosynthesis</keyword>
<keyword evidence="8" id="KW-0413">Isomerase</keyword>
<dbReference type="AlphaFoldDB" id="A0A7G9YG14"/>
<dbReference type="GO" id="GO:0003861">
    <property type="term" value="F:3-isopropylmalate dehydratase activity"/>
    <property type="evidence" value="ECO:0007669"/>
    <property type="project" value="UniProtKB-UniRule"/>
</dbReference>
<feature type="domain" description="Aconitase/3-isopropylmalate dehydratase large subunit alpha/beta/alpha" evidence="7">
    <location>
        <begin position="286"/>
        <end position="410"/>
    </location>
</feature>
<evidence type="ECO:0000256" key="2">
    <source>
        <dbReference type="ARBA" id="ARBA00022723"/>
    </source>
</evidence>
<dbReference type="SUPFAM" id="SSF53732">
    <property type="entry name" value="Aconitase iron-sulfur domain"/>
    <property type="match status" value="1"/>
</dbReference>
<keyword evidence="2 6" id="KW-0479">Metal-binding</keyword>
<dbReference type="InterPro" id="IPR018136">
    <property type="entry name" value="Aconitase_4Fe-4S_BS"/>
</dbReference>
<dbReference type="Pfam" id="PF00330">
    <property type="entry name" value="Aconitase"/>
    <property type="match status" value="2"/>
</dbReference>
<sequence length="421" mass="45121">MGMTIAEKILAAHAGKESVSPKEIVDAKIDYVMVNDVTGLPAFEVFEEFDANPIIEKTVLIQDHYVPNKDVASAEQAKSMRDFARRHGIENHFDVGRGGVCHQIMIEEGFAAPGRLIVGADSHTCSYGALGALSTGIGSSEAASAMATGELWFKVPETQKFVVDGELGKYVMGKDIILHIIGDIGVSGSLYKSMEFYGSAIESLHLSDRITISNMAIEAGAKCGIIPPDEAVFEYLKNRVIGEYSPVYADEDAEYENTFEYNASEIVPLVATPHLPENVTPASEIDVQIDQAYLGSCTNGRIEDLRAAAAVLRGIGKSVHPDVRMIVVPASKSVFEQAMREGLLMVFMDADAYVAGPTCGACLGGYMGVLAEGERCVSSTNRNFIGRMGHPDSEVYLANPAVVAASAITGRITDPEDLLEG</sequence>
<dbReference type="InterPro" id="IPR036008">
    <property type="entry name" value="Aconitase_4Fe-4S_dom"/>
</dbReference>
<comment type="catalytic activity">
    <reaction evidence="6">
        <text>(2R,3S)-3-isopropylmalate = (2S)-2-isopropylmalate</text>
        <dbReference type="Rhea" id="RHEA:32287"/>
        <dbReference type="ChEBI" id="CHEBI:1178"/>
        <dbReference type="ChEBI" id="CHEBI:35121"/>
        <dbReference type="EC" id="4.2.1.33"/>
    </reaction>
</comment>
<dbReference type="InterPro" id="IPR033941">
    <property type="entry name" value="IPMI_cat"/>
</dbReference>
<dbReference type="InterPro" id="IPR006251">
    <property type="entry name" value="Homoacnase/IPMdehydase_lsu"/>
</dbReference>
<dbReference type="UniPathway" id="UPA00048">
    <property type="reaction ID" value="UER00071"/>
</dbReference>
<protein>
    <recommendedName>
        <fullName evidence="6">3-isopropylmalate dehydratase large subunit</fullName>
        <ecNumber evidence="6">4.2.1.33</ecNumber>
    </recommendedName>
    <alternativeName>
        <fullName evidence="6">Alpha-IPM isomerase</fullName>
        <shortName evidence="6">IPMI</shortName>
    </alternativeName>
    <alternativeName>
        <fullName evidence="6">Isopropylmalate isomerase</fullName>
    </alternativeName>
</protein>
<keyword evidence="3 6" id="KW-0408">Iron</keyword>
<gene>
    <name evidence="6 8" type="primary">leuC</name>
    <name evidence="8" type="ORF">CLAIAILK_00009</name>
</gene>
<dbReference type="EC" id="4.2.1.33" evidence="6"/>
<evidence type="ECO:0000256" key="4">
    <source>
        <dbReference type="ARBA" id="ARBA00023014"/>
    </source>
</evidence>
<reference evidence="8" key="1">
    <citation type="submission" date="2020-06" db="EMBL/GenBank/DDBJ databases">
        <title>Unique genomic features of the anaerobic methanotrophic archaea.</title>
        <authorList>
            <person name="Chadwick G.L."/>
            <person name="Skennerton C.T."/>
            <person name="Laso-Perez R."/>
            <person name="Leu A.O."/>
            <person name="Speth D.R."/>
            <person name="Yu H."/>
            <person name="Morgan-Lang C."/>
            <person name="Hatzenpichler R."/>
            <person name="Goudeau D."/>
            <person name="Malmstrom R."/>
            <person name="Brazelton W.J."/>
            <person name="Woyke T."/>
            <person name="Hallam S.J."/>
            <person name="Tyson G.W."/>
            <person name="Wegener G."/>
            <person name="Boetius A."/>
            <person name="Orphan V."/>
        </authorList>
    </citation>
    <scope>NUCLEOTIDE SEQUENCE</scope>
</reference>
<comment type="function">
    <text evidence="6">Catalyzes the isomerization between 2-isopropylmalate and 3-isopropylmalate, via the formation of 2-isopropylmaleate.</text>
</comment>
<dbReference type="NCBIfam" id="NF001614">
    <property type="entry name" value="PRK00402.1"/>
    <property type="match status" value="1"/>
</dbReference>
<keyword evidence="6" id="KW-0100">Branched-chain amino acid biosynthesis</keyword>
<dbReference type="GO" id="GO:0016853">
    <property type="term" value="F:isomerase activity"/>
    <property type="evidence" value="ECO:0007669"/>
    <property type="project" value="UniProtKB-KW"/>
</dbReference>
<dbReference type="InterPro" id="IPR001030">
    <property type="entry name" value="Acoase/IPM_deHydtase_lsu_aba"/>
</dbReference>
<name>A0A7G9YG14_9EURY</name>
<dbReference type="PANTHER" id="PTHR43822:SF2">
    <property type="entry name" value="HOMOACONITASE, MITOCHONDRIAL"/>
    <property type="match status" value="1"/>
</dbReference>
<accession>A0A7G9YG14</accession>
<feature type="binding site" evidence="6">
    <location>
        <position position="359"/>
    </location>
    <ligand>
        <name>[4Fe-4S] cluster</name>
        <dbReference type="ChEBI" id="CHEBI:49883"/>
    </ligand>
</feature>
<comment type="pathway">
    <text evidence="6">Amino-acid biosynthesis; L-leucine biosynthesis; L-leucine from 3-methyl-2-oxobutanoate: step 2/4.</text>
</comment>
<dbReference type="NCBIfam" id="TIGR02086">
    <property type="entry name" value="IPMI_arch"/>
    <property type="match status" value="1"/>
</dbReference>
<feature type="binding site" evidence="6">
    <location>
        <position position="297"/>
    </location>
    <ligand>
        <name>[4Fe-4S] cluster</name>
        <dbReference type="ChEBI" id="CHEBI:49883"/>
    </ligand>
</feature>
<organism evidence="8">
    <name type="scientific">Candidatus Methanogaster sp. ANME-2c ERB4</name>
    <dbReference type="NCBI Taxonomy" id="2759911"/>
    <lineage>
        <taxon>Archaea</taxon>
        <taxon>Methanobacteriati</taxon>
        <taxon>Methanobacteriota</taxon>
        <taxon>Stenosarchaea group</taxon>
        <taxon>Methanomicrobia</taxon>
        <taxon>Methanosarcinales</taxon>
        <taxon>ANME-2 cluster</taxon>
        <taxon>Candidatus Methanogasteraceae</taxon>
        <taxon>Candidatus Methanogaster</taxon>
    </lineage>
</organism>
<dbReference type="InterPro" id="IPR015931">
    <property type="entry name" value="Acnase/IPM_dHydase_lsu_aba_1/3"/>
</dbReference>
<dbReference type="InterPro" id="IPR011826">
    <property type="entry name" value="HAcnase/IPMdehydase_lsu_prok"/>
</dbReference>
<keyword evidence="4 6" id="KW-0411">Iron-sulfur</keyword>
<dbReference type="HAMAP" id="MF_01027">
    <property type="entry name" value="LeuC_type2"/>
    <property type="match status" value="1"/>
</dbReference>
<comment type="subunit">
    <text evidence="6">Heterodimer of LeuC and LeuD.</text>
</comment>
<evidence type="ECO:0000256" key="5">
    <source>
        <dbReference type="ARBA" id="ARBA00023239"/>
    </source>
</evidence>
<keyword evidence="6" id="KW-0432">Leucine biosynthesis</keyword>